<accession>A0A5C5WRD6</accession>
<dbReference type="AlphaFoldDB" id="A0A5C5WRD6"/>
<proteinExistence type="predicted"/>
<dbReference type="RefSeq" id="WP_390620233.1">
    <property type="nucleotide sequence ID" value="NZ_SJPI01000001.1"/>
</dbReference>
<keyword evidence="1" id="KW-0732">Signal</keyword>
<name>A0A5C5WRD6_9BACT</name>
<reference evidence="2 3" key="1">
    <citation type="submission" date="2019-02" db="EMBL/GenBank/DDBJ databases">
        <title>Deep-cultivation of Planctomycetes and their phenomic and genomic characterization uncovers novel biology.</title>
        <authorList>
            <person name="Wiegand S."/>
            <person name="Jogler M."/>
            <person name="Boedeker C."/>
            <person name="Pinto D."/>
            <person name="Vollmers J."/>
            <person name="Rivas-Marin E."/>
            <person name="Kohn T."/>
            <person name="Peeters S.H."/>
            <person name="Heuer A."/>
            <person name="Rast P."/>
            <person name="Oberbeckmann S."/>
            <person name="Bunk B."/>
            <person name="Jeske O."/>
            <person name="Meyerdierks A."/>
            <person name="Storesund J.E."/>
            <person name="Kallscheuer N."/>
            <person name="Luecker S."/>
            <person name="Lage O.M."/>
            <person name="Pohl T."/>
            <person name="Merkel B.J."/>
            <person name="Hornburger P."/>
            <person name="Mueller R.-W."/>
            <person name="Bruemmer F."/>
            <person name="Labrenz M."/>
            <person name="Spormann A.M."/>
            <person name="Op Den Camp H."/>
            <person name="Overmann J."/>
            <person name="Amann R."/>
            <person name="Jetten M.S.M."/>
            <person name="Mascher T."/>
            <person name="Medema M.H."/>
            <person name="Devos D.P."/>
            <person name="Kaster A.-K."/>
            <person name="Ovreas L."/>
            <person name="Rohde M."/>
            <person name="Galperin M.Y."/>
            <person name="Jogler C."/>
        </authorList>
    </citation>
    <scope>NUCLEOTIDE SEQUENCE [LARGE SCALE GENOMIC DNA]</scope>
    <source>
        <strain evidence="2 3">Pla22</strain>
    </source>
</reference>
<evidence type="ECO:0000313" key="2">
    <source>
        <dbReference type="EMBL" id="TWT52603.1"/>
    </source>
</evidence>
<feature type="signal peptide" evidence="1">
    <location>
        <begin position="1"/>
        <end position="21"/>
    </location>
</feature>
<dbReference type="InterPro" id="IPR011486">
    <property type="entry name" value="BBP2"/>
</dbReference>
<evidence type="ECO:0000256" key="1">
    <source>
        <dbReference type="SAM" id="SignalP"/>
    </source>
</evidence>
<dbReference type="EMBL" id="SJPI01000001">
    <property type="protein sequence ID" value="TWT52603.1"/>
    <property type="molecule type" value="Genomic_DNA"/>
</dbReference>
<protein>
    <recommendedName>
        <fullName evidence="4">Porin</fullName>
    </recommendedName>
</protein>
<dbReference type="Proteomes" id="UP000316598">
    <property type="component" value="Unassembled WGS sequence"/>
</dbReference>
<sequence length="482" mass="51663" precursor="true">MKLSKMALMAAICGASGLCFGDGNLGLGTAAAQNPLLVHPASSEFLQPVNLEADSIGSGLSLVNYCDCGEPECGCESMVPACDCDGGCDGGCGAGYGFGDSGCDDECGGGLMSCGSIGQCDLGDPFQLLGGCCDYQAGGWVQMGYHNKNTILFNSRKHEYNLHQAWIYAEKAIDTSDGFDLGGRIDYVYGIDAQDTQAFGIANGHWDNQWDHGAYGHALPQLYGEAGYGDFSIKFGHFYTLIGYEVVTAPDNFFYSHAYTMYNSEPFTHSGAIATYAMTDDISLFGGYVLGWDSGFEDNGDAFLGGGSVQLTDDINVTSTVVGGRFADNFGGDERGIMSSTVANIQLTEDLSYIFQADILDSEDHNGATVRETYGINQYLIKQVSDCLGFGARFEWWNVNADSVGLYGDNATAGANLPGDFDIYALTLGMNVKPHANLMFRPEIRWDWAQGSEANYAAADFQVLEDGAERQTTFGIDTIILF</sequence>
<dbReference type="Pfam" id="PF07642">
    <property type="entry name" value="BBP2"/>
    <property type="match status" value="1"/>
</dbReference>
<comment type="caution">
    <text evidence="2">The sequence shown here is derived from an EMBL/GenBank/DDBJ whole genome shotgun (WGS) entry which is preliminary data.</text>
</comment>
<feature type="chain" id="PRO_5023048635" description="Porin" evidence="1">
    <location>
        <begin position="22"/>
        <end position="482"/>
    </location>
</feature>
<keyword evidence="3" id="KW-1185">Reference proteome</keyword>
<organism evidence="2 3">
    <name type="scientific">Rubripirellula amarantea</name>
    <dbReference type="NCBI Taxonomy" id="2527999"/>
    <lineage>
        <taxon>Bacteria</taxon>
        <taxon>Pseudomonadati</taxon>
        <taxon>Planctomycetota</taxon>
        <taxon>Planctomycetia</taxon>
        <taxon>Pirellulales</taxon>
        <taxon>Pirellulaceae</taxon>
        <taxon>Rubripirellula</taxon>
    </lineage>
</organism>
<gene>
    <name evidence="2" type="ORF">Pla22_02270</name>
</gene>
<evidence type="ECO:0000313" key="3">
    <source>
        <dbReference type="Proteomes" id="UP000316598"/>
    </source>
</evidence>
<evidence type="ECO:0008006" key="4">
    <source>
        <dbReference type="Google" id="ProtNLM"/>
    </source>
</evidence>